<reference evidence="1 2" key="1">
    <citation type="submission" date="2018-04" db="EMBL/GenBank/DDBJ databases">
        <title>Massilia violaceinigra sp. nov., a novel purple-pigmented bacterium isolated from Tianshan glacier, Xinjiang, China.</title>
        <authorList>
            <person name="Wang H."/>
        </authorList>
    </citation>
    <scope>NUCLEOTIDE SEQUENCE [LARGE SCALE GENOMIC DNA]</scope>
    <source>
        <strain evidence="1 2">B448-2</strain>
    </source>
</reference>
<dbReference type="EMBL" id="PXWF02000313">
    <property type="protein sequence ID" value="PWF41326.1"/>
    <property type="molecule type" value="Genomic_DNA"/>
</dbReference>
<dbReference type="Proteomes" id="UP000241421">
    <property type="component" value="Unassembled WGS sequence"/>
</dbReference>
<evidence type="ECO:0000313" key="2">
    <source>
        <dbReference type="Proteomes" id="UP000241421"/>
    </source>
</evidence>
<protein>
    <submittedName>
        <fullName evidence="1">Uncharacterized protein</fullName>
    </submittedName>
</protein>
<organism evidence="1 2">
    <name type="scientific">Massilia glaciei</name>
    <dbReference type="NCBI Taxonomy" id="1524097"/>
    <lineage>
        <taxon>Bacteria</taxon>
        <taxon>Pseudomonadati</taxon>
        <taxon>Pseudomonadota</taxon>
        <taxon>Betaproteobacteria</taxon>
        <taxon>Burkholderiales</taxon>
        <taxon>Oxalobacteraceae</taxon>
        <taxon>Telluria group</taxon>
        <taxon>Massilia</taxon>
    </lineage>
</organism>
<proteinExistence type="predicted"/>
<gene>
    <name evidence="1" type="ORF">C7C56_024870</name>
</gene>
<dbReference type="OrthoDB" id="7811413at2"/>
<evidence type="ECO:0000313" key="1">
    <source>
        <dbReference type="EMBL" id="PWF41326.1"/>
    </source>
</evidence>
<comment type="caution">
    <text evidence="1">The sequence shown here is derived from an EMBL/GenBank/DDBJ whole genome shotgun (WGS) entry which is preliminary data.</text>
</comment>
<dbReference type="RefSeq" id="WP_106760039.1">
    <property type="nucleotide sequence ID" value="NZ_PXWF02000313.1"/>
</dbReference>
<accession>A0A2U2HDR0</accession>
<dbReference type="AlphaFoldDB" id="A0A2U2HDR0"/>
<name>A0A2U2HDR0_9BURK</name>
<keyword evidence="2" id="KW-1185">Reference proteome</keyword>
<sequence length="355" mass="39530">MTELDRALTFHVEGPLTDAHTLPASVLVQILENAQRAFELIGLQVEGRTVNARARLAKSSAEKFQLICQLPVHGCYAMPVVVGGASDDLFAPEQAAAATQIFKDLMVGIQRRDREEMEIILPDGSIRKRVLESIKGMLPQCGSGWRLDLYDSTGVSVARVGDWSASFIDELTVPTEELAAAQTVTGELRNIDFAARKLTILYPVTRREMDCFYPEELEDLLFKNRRDLLQVTGMMILDDSGVPKAIDDVTDIREMDLSPFSFSRLSRGTLVLTAKRPLKFVPMLDESSQYICLRDDSLGIEVFAETRQKVAVELDEQIAMLWSEYALADDDCLDEVAQGLKQRLLITFDGVTHAA</sequence>